<evidence type="ECO:0000313" key="2">
    <source>
        <dbReference type="Proteomes" id="UP000053766"/>
    </source>
</evidence>
<sequence length="80" mass="9103">MFICRIGIVMTIRDRVAEGKKTVLTNKHIHLVTHAFILNVRRILSFEQLDEEVKTSVICNVIMTIIELPHTSSVSLSQDV</sequence>
<reference evidence="2" key="2">
    <citation type="journal article" date="2016" name="Sci. Rep.">
        <title>Dictyocaulus viviparus genome, variome and transcriptome elucidate lungworm biology and support future intervention.</title>
        <authorList>
            <person name="McNulty S.N."/>
            <person name="Strube C."/>
            <person name="Rosa B.A."/>
            <person name="Martin J.C."/>
            <person name="Tyagi R."/>
            <person name="Choi Y.J."/>
            <person name="Wang Q."/>
            <person name="Hallsworth Pepin K."/>
            <person name="Zhang X."/>
            <person name="Ozersky P."/>
            <person name="Wilson R.K."/>
            <person name="Sternberg P.W."/>
            <person name="Gasser R.B."/>
            <person name="Mitreva M."/>
        </authorList>
    </citation>
    <scope>NUCLEOTIDE SEQUENCE [LARGE SCALE GENOMIC DNA]</scope>
    <source>
        <strain evidence="2">HannoverDv2000</strain>
    </source>
</reference>
<name>A0A0D8XDT0_DICVI</name>
<dbReference type="AlphaFoldDB" id="A0A0D8XDT0"/>
<dbReference type="EMBL" id="KN716625">
    <property type="protein sequence ID" value="KJH42785.1"/>
    <property type="molecule type" value="Genomic_DNA"/>
</dbReference>
<gene>
    <name evidence="1" type="ORF">DICVIV_11216</name>
</gene>
<dbReference type="Proteomes" id="UP000053766">
    <property type="component" value="Unassembled WGS sequence"/>
</dbReference>
<accession>A0A0D8XDT0</accession>
<evidence type="ECO:0000313" key="1">
    <source>
        <dbReference type="EMBL" id="KJH42785.1"/>
    </source>
</evidence>
<protein>
    <submittedName>
        <fullName evidence="1">Uncharacterized protein</fullName>
    </submittedName>
</protein>
<reference evidence="1 2" key="1">
    <citation type="submission" date="2013-11" db="EMBL/GenBank/DDBJ databases">
        <title>Draft genome of the bovine lungworm Dictyocaulus viviparus.</title>
        <authorList>
            <person name="Mitreva M."/>
        </authorList>
    </citation>
    <scope>NUCLEOTIDE SEQUENCE [LARGE SCALE GENOMIC DNA]</scope>
    <source>
        <strain evidence="1 2">HannoverDv2000</strain>
    </source>
</reference>
<organism evidence="1 2">
    <name type="scientific">Dictyocaulus viviparus</name>
    <name type="common">Bovine lungworm</name>
    <dbReference type="NCBI Taxonomy" id="29172"/>
    <lineage>
        <taxon>Eukaryota</taxon>
        <taxon>Metazoa</taxon>
        <taxon>Ecdysozoa</taxon>
        <taxon>Nematoda</taxon>
        <taxon>Chromadorea</taxon>
        <taxon>Rhabditida</taxon>
        <taxon>Rhabditina</taxon>
        <taxon>Rhabditomorpha</taxon>
        <taxon>Strongyloidea</taxon>
        <taxon>Metastrongylidae</taxon>
        <taxon>Dictyocaulus</taxon>
    </lineage>
</organism>
<keyword evidence="2" id="KW-1185">Reference proteome</keyword>
<proteinExistence type="predicted"/>